<evidence type="ECO:0000256" key="1">
    <source>
        <dbReference type="SAM" id="MobiDB-lite"/>
    </source>
</evidence>
<evidence type="ECO:0000313" key="3">
    <source>
        <dbReference type="Proteomes" id="UP000001887"/>
    </source>
</evidence>
<feature type="region of interest" description="Disordered" evidence="1">
    <location>
        <begin position="16"/>
        <end position="35"/>
    </location>
</feature>
<dbReference type="EMBL" id="CP001848">
    <property type="protein sequence ID" value="ADB18936.1"/>
    <property type="molecule type" value="Genomic_DNA"/>
</dbReference>
<accession>D2R4X4</accession>
<protein>
    <submittedName>
        <fullName evidence="2">Uncharacterized protein</fullName>
    </submittedName>
</protein>
<gene>
    <name evidence="2" type="ordered locus">Psta_4288</name>
</gene>
<dbReference type="OrthoDB" id="288713at2"/>
<sequence length="85" mass="9591">MSTIVAGPVDVVGAQPFVERRASRGPSPGPQHERRQFTNTYHELSPEAREVALAIDAYKLKNRRRFISYEEVLGVMKTLGYSRNS</sequence>
<dbReference type="eggNOG" id="ENOG5033DSN">
    <property type="taxonomic scope" value="Bacteria"/>
</dbReference>
<dbReference type="Proteomes" id="UP000001887">
    <property type="component" value="Chromosome"/>
</dbReference>
<dbReference type="KEGG" id="psl:Psta_4288"/>
<keyword evidence="3" id="KW-1185">Reference proteome</keyword>
<organism evidence="2 3">
    <name type="scientific">Pirellula staleyi (strain ATCC 27377 / DSM 6068 / ICPB 4128)</name>
    <name type="common">Pirella staleyi</name>
    <dbReference type="NCBI Taxonomy" id="530564"/>
    <lineage>
        <taxon>Bacteria</taxon>
        <taxon>Pseudomonadati</taxon>
        <taxon>Planctomycetota</taxon>
        <taxon>Planctomycetia</taxon>
        <taxon>Pirellulales</taxon>
        <taxon>Pirellulaceae</taxon>
        <taxon>Pirellula</taxon>
    </lineage>
</organism>
<name>D2R4X4_PIRSD</name>
<evidence type="ECO:0000313" key="2">
    <source>
        <dbReference type="EMBL" id="ADB18936.1"/>
    </source>
</evidence>
<proteinExistence type="predicted"/>
<reference evidence="2 3" key="1">
    <citation type="journal article" date="2009" name="Stand. Genomic Sci.">
        <title>Complete genome sequence of Pirellula staleyi type strain (ATCC 27377).</title>
        <authorList>
            <person name="Clum A."/>
            <person name="Tindall B.J."/>
            <person name="Sikorski J."/>
            <person name="Ivanova N."/>
            <person name="Mavrommatis K."/>
            <person name="Lucas S."/>
            <person name="Glavina del Rio T."/>
            <person name="Nolan M."/>
            <person name="Chen F."/>
            <person name="Tice H."/>
            <person name="Pitluck S."/>
            <person name="Cheng J.F."/>
            <person name="Chertkov O."/>
            <person name="Brettin T."/>
            <person name="Han C."/>
            <person name="Detter J.C."/>
            <person name="Kuske C."/>
            <person name="Bruce D."/>
            <person name="Goodwin L."/>
            <person name="Ovchinikova G."/>
            <person name="Pati A."/>
            <person name="Mikhailova N."/>
            <person name="Chen A."/>
            <person name="Palaniappan K."/>
            <person name="Land M."/>
            <person name="Hauser L."/>
            <person name="Chang Y.J."/>
            <person name="Jeffries C.D."/>
            <person name="Chain P."/>
            <person name="Rohde M."/>
            <person name="Goker M."/>
            <person name="Bristow J."/>
            <person name="Eisen J.A."/>
            <person name="Markowitz V."/>
            <person name="Hugenholtz P."/>
            <person name="Kyrpides N.C."/>
            <person name="Klenk H.P."/>
            <person name="Lapidus A."/>
        </authorList>
    </citation>
    <scope>NUCLEOTIDE SEQUENCE [LARGE SCALE GENOMIC DNA]</scope>
    <source>
        <strain evidence="3">ATCC 27377 / DSM 6068 / ICPB 4128</strain>
    </source>
</reference>
<dbReference type="AlphaFoldDB" id="D2R4X4"/>
<dbReference type="HOGENOM" id="CLU_185270_0_0_0"/>